<dbReference type="EMBL" id="FOFT01000003">
    <property type="protein sequence ID" value="SEQ95546.1"/>
    <property type="molecule type" value="Genomic_DNA"/>
</dbReference>
<keyword evidence="2" id="KW-0732">Signal</keyword>
<feature type="coiled-coil region" evidence="1">
    <location>
        <begin position="400"/>
        <end position="480"/>
    </location>
</feature>
<reference evidence="5" key="1">
    <citation type="submission" date="2016-10" db="EMBL/GenBank/DDBJ databases">
        <authorList>
            <person name="Varghese N."/>
            <person name="Submissions S."/>
        </authorList>
    </citation>
    <scope>NUCLEOTIDE SEQUENCE [LARGE SCALE GENOMIC DNA]</scope>
    <source>
        <strain evidence="5">CGMCC 4.578</strain>
    </source>
</reference>
<accession>A0A1H9K8K3</accession>
<feature type="domain" description="SRCR" evidence="3">
    <location>
        <begin position="853"/>
        <end position="904"/>
    </location>
</feature>
<evidence type="ECO:0000256" key="2">
    <source>
        <dbReference type="SAM" id="SignalP"/>
    </source>
</evidence>
<dbReference type="OrthoDB" id="4104600at2"/>
<feature type="coiled-coil region" evidence="1">
    <location>
        <begin position="526"/>
        <end position="553"/>
    </location>
</feature>
<dbReference type="Proteomes" id="UP000199028">
    <property type="component" value="Unassembled WGS sequence"/>
</dbReference>
<dbReference type="RefSeq" id="WP_090065048.1">
    <property type="nucleotide sequence ID" value="NZ_FOFT01000003.1"/>
</dbReference>
<name>A0A1H9K8K3_9PSEU</name>
<protein>
    <recommendedName>
        <fullName evidence="3">SRCR domain-containing protein</fullName>
    </recommendedName>
</protein>
<feature type="signal peptide" evidence="2">
    <location>
        <begin position="1"/>
        <end position="36"/>
    </location>
</feature>
<feature type="chain" id="PRO_5011480544" description="SRCR domain-containing protein" evidence="2">
    <location>
        <begin position="37"/>
        <end position="1412"/>
    </location>
</feature>
<evidence type="ECO:0000256" key="1">
    <source>
        <dbReference type="SAM" id="Coils"/>
    </source>
</evidence>
<evidence type="ECO:0000313" key="4">
    <source>
        <dbReference type="EMBL" id="SEQ95546.1"/>
    </source>
</evidence>
<keyword evidence="5" id="KW-1185">Reference proteome</keyword>
<evidence type="ECO:0000259" key="3">
    <source>
        <dbReference type="PROSITE" id="PS50287"/>
    </source>
</evidence>
<organism evidence="4 5">
    <name type="scientific">Lentzea flaviverrucosa</name>
    <dbReference type="NCBI Taxonomy" id="200379"/>
    <lineage>
        <taxon>Bacteria</taxon>
        <taxon>Bacillati</taxon>
        <taxon>Actinomycetota</taxon>
        <taxon>Actinomycetes</taxon>
        <taxon>Pseudonocardiales</taxon>
        <taxon>Pseudonocardiaceae</taxon>
        <taxon>Lentzea</taxon>
    </lineage>
</organism>
<dbReference type="PROSITE" id="PS50287">
    <property type="entry name" value="SRCR_2"/>
    <property type="match status" value="1"/>
</dbReference>
<dbReference type="Pfam" id="PF03752">
    <property type="entry name" value="ALF"/>
    <property type="match status" value="1"/>
</dbReference>
<proteinExistence type="predicted"/>
<keyword evidence="1" id="KW-0175">Coiled coil</keyword>
<sequence length="1412" mass="150866">MNTTPTSAASLRRRSVAALILSLVLALLSSTTPAIAAPTPVPVLQQRSATSDDPVDEELEYYKLLVGDIAEHAEDVEVRDAAAAALTVGTKEKLLWFLDHGQAEAQARADQRKAAENAENRRKVTEWASTGGPNVKAGAQAALAAGDRAIADFVAYGYEIALKRDEQQAEDDKAEQDRITARVRDMVAHGGPQVQLEGGAILDSRDYAKIREFYLTGYHEANKRDHDLQLVIEKALEDRNRAITELDRIARVSTEAAKARAEIVRANMEAVKHLDDVLFAMQMAVKAAHRSDKIFQEDKAGRPNGGRGRDGELAALLAEAAEYAARAGRVLDRSAVTTQAARNAAERLVDLEVSNGLDWAKVTIGIGEAVKAAAAAATTSQHAAEATLADSRALDADRNAQEHAKNAAKYRAEAERQAQRAAELAEAAKKQQEIAIAARDRAAQQKQIAQQKAEQARGHAANARNARASAQNAAANAAARAKAAFAARATAGELGANHDAAMAKVRQTSKEVELSNTLFSMRLIGANTLQLQLEAAEQRAREQGQNVEEATRGIRAQATAARAEANAAEAWAGRARAAAATAQSEAGLAERAARDARAAADRATGEAVTARRAADEAYRLTLEATNAALASKASAEMTQAEAEGAVREANQSVFQSVIADRAAEAASASASVVVDSVRVAEAILRQFAGINADARKALEITSQSLVVSEEQSRSAREKADEAGQAAVSARKAADDAILEVKPAYEAAARAADSANEAAQHALTANTAANDAAKHAADAHGAATTATQWATTARQDAMLAKSAAANAGASAASANQAAASTERIADMAEESYAGVQAFLESVAEQIQDVHQYRQRLDMAEQIAREEAERKRVEINNKFAIGVAWLAICSEGWPTGNELTDKFCREGMNRIKDYANRAIDELEQGTRELLMQAGRCAGGDEHACQVLRDGQTKLQQFYRGIQEGFVEGAKGTLDGFIAVADCVTGAFGTCKQILEGMWYTLQNPHVLIHLEEWLDNPAKAIGLTYFDLSMFAVTVGAGSGGSAITKGVSGALKGLGRGAGRVVKDAAHLDGLLAKIADNVPTRLPNSLAEILNINVRFDGDLAKIDGAIADIDGQLYRVEKIEIRPEGNTSSLDGAIVRLEVGKVRIEDGLVKVDDPKLKVEPPKPCAAGLMAAAAGTGCPDFEQYDDKTGIYTARENGVEMRLEPNEYNGGDALRKQAQGAESDVTGLIDELDRSIPGSARVGQGLEVKSSKSLLRKLYQVLHPVDAKGNALPPPTLDGALRKINDSLRYTLVFAKETYTENVLDALRKLDANPDYEVTVVKNFWADRMAQEGNSYRGINVTLETKNGLQFELQFHTRESFDAKEAEHGLYDQIRLATEDDVLERLRIQSDKIFGKMQTPVGAPGIPGRKPGQ</sequence>
<evidence type="ECO:0000313" key="5">
    <source>
        <dbReference type="Proteomes" id="UP000199028"/>
    </source>
</evidence>
<dbReference type="GO" id="GO:0016020">
    <property type="term" value="C:membrane"/>
    <property type="evidence" value="ECO:0007669"/>
    <property type="project" value="InterPro"/>
</dbReference>
<dbReference type="InterPro" id="IPR001190">
    <property type="entry name" value="SRCR"/>
</dbReference>
<gene>
    <name evidence="4" type="ORF">SAMN05216195_103515</name>
</gene>
<dbReference type="InterPro" id="IPR005506">
    <property type="entry name" value="DUF312_ALF"/>
</dbReference>